<name>A0ABV8HCS2_9FLAO</name>
<dbReference type="Gene3D" id="3.10.50.40">
    <property type="match status" value="1"/>
</dbReference>
<dbReference type="RefSeq" id="WP_290236843.1">
    <property type="nucleotide sequence ID" value="NZ_JAUFPZ010000002.1"/>
</dbReference>
<reference evidence="8" key="1">
    <citation type="journal article" date="2019" name="Int. J. Syst. Evol. Microbiol.">
        <title>The Global Catalogue of Microorganisms (GCM) 10K type strain sequencing project: providing services to taxonomists for standard genome sequencing and annotation.</title>
        <authorList>
            <consortium name="The Broad Institute Genomics Platform"/>
            <consortium name="The Broad Institute Genome Sequencing Center for Infectious Disease"/>
            <person name="Wu L."/>
            <person name="Ma J."/>
        </authorList>
    </citation>
    <scope>NUCLEOTIDE SEQUENCE [LARGE SCALE GENOMIC DNA]</scope>
    <source>
        <strain evidence="8">CECT 9128</strain>
    </source>
</reference>
<dbReference type="PROSITE" id="PS51257">
    <property type="entry name" value="PROKAR_LIPOPROTEIN"/>
    <property type="match status" value="1"/>
</dbReference>
<gene>
    <name evidence="7" type="ORF">ACFOS1_17025</name>
</gene>
<comment type="caution">
    <text evidence="7">The sequence shown here is derived from an EMBL/GenBank/DDBJ whole genome shotgun (WGS) entry which is preliminary data.</text>
</comment>
<evidence type="ECO:0000256" key="1">
    <source>
        <dbReference type="ARBA" id="ARBA00000971"/>
    </source>
</evidence>
<organism evidence="7 8">
    <name type="scientific">Zunongwangia endophytica</name>
    <dbReference type="NCBI Taxonomy" id="1808945"/>
    <lineage>
        <taxon>Bacteria</taxon>
        <taxon>Pseudomonadati</taxon>
        <taxon>Bacteroidota</taxon>
        <taxon>Flavobacteriia</taxon>
        <taxon>Flavobacteriales</taxon>
        <taxon>Flavobacteriaceae</taxon>
        <taxon>Zunongwangia</taxon>
    </lineage>
</organism>
<evidence type="ECO:0000259" key="6">
    <source>
        <dbReference type="PROSITE" id="PS50059"/>
    </source>
</evidence>
<keyword evidence="3 4" id="KW-0697">Rotamase</keyword>
<dbReference type="SUPFAM" id="SSF54534">
    <property type="entry name" value="FKBP-like"/>
    <property type="match status" value="1"/>
</dbReference>
<keyword evidence="4 7" id="KW-0413">Isomerase</keyword>
<proteinExistence type="predicted"/>
<comment type="catalytic activity">
    <reaction evidence="1 4">
        <text>[protein]-peptidylproline (omega=180) = [protein]-peptidylproline (omega=0)</text>
        <dbReference type="Rhea" id="RHEA:16237"/>
        <dbReference type="Rhea" id="RHEA-COMP:10747"/>
        <dbReference type="Rhea" id="RHEA-COMP:10748"/>
        <dbReference type="ChEBI" id="CHEBI:83833"/>
        <dbReference type="ChEBI" id="CHEBI:83834"/>
        <dbReference type="EC" id="5.2.1.8"/>
    </reaction>
</comment>
<evidence type="ECO:0000256" key="5">
    <source>
        <dbReference type="SAM" id="MobiDB-lite"/>
    </source>
</evidence>
<dbReference type="EC" id="5.2.1.8" evidence="2 4"/>
<evidence type="ECO:0000256" key="3">
    <source>
        <dbReference type="ARBA" id="ARBA00023110"/>
    </source>
</evidence>
<sequence length="334" mass="37429">MRLNKYFLAGITVASLSFTSCNDDDDNNRTIPQEELRDETDQALKEDDSIIEYLQTHFYNYEEFDSPSEDFDYQIDIDTIAGDNSDKEPIWGSDNLTTKVVKYQVNETELDYNLYILKVREGAGEQPHFSDSTFVRYKGELLSSDVFDSSINSPVWFDLVGFIYTDIGNNGQQVLRQSPGTVPAFREALTEFKSASNYTVNADNTINWSQDYGVGALFAPSGLGYFNSTTAGPSYSPLVFTFHLLNVNEADHDGDGVPSWMEDINGNRNLYDDDTDGDGLPNFSDSDDDGDGLLTRREIIINTDGTITLPDTNNNGTVNYLDPDYFQPVGEDED</sequence>
<evidence type="ECO:0000256" key="2">
    <source>
        <dbReference type="ARBA" id="ARBA00013194"/>
    </source>
</evidence>
<dbReference type="EMBL" id="JBHSAS010000012">
    <property type="protein sequence ID" value="MFC4029126.1"/>
    <property type="molecule type" value="Genomic_DNA"/>
</dbReference>
<dbReference type="Proteomes" id="UP001595793">
    <property type="component" value="Unassembled WGS sequence"/>
</dbReference>
<evidence type="ECO:0000313" key="8">
    <source>
        <dbReference type="Proteomes" id="UP001595793"/>
    </source>
</evidence>
<dbReference type="PROSITE" id="PS50059">
    <property type="entry name" value="FKBP_PPIASE"/>
    <property type="match status" value="1"/>
</dbReference>
<evidence type="ECO:0000256" key="4">
    <source>
        <dbReference type="PROSITE-ProRule" id="PRU00277"/>
    </source>
</evidence>
<dbReference type="InterPro" id="IPR046357">
    <property type="entry name" value="PPIase_dom_sf"/>
</dbReference>
<feature type="domain" description="PPIase FKBP-type" evidence="6">
    <location>
        <begin position="130"/>
        <end position="248"/>
    </location>
</feature>
<dbReference type="InterPro" id="IPR001179">
    <property type="entry name" value="PPIase_FKBP_dom"/>
</dbReference>
<dbReference type="GO" id="GO:0003755">
    <property type="term" value="F:peptidyl-prolyl cis-trans isomerase activity"/>
    <property type="evidence" value="ECO:0007669"/>
    <property type="project" value="UniProtKB-EC"/>
</dbReference>
<protein>
    <recommendedName>
        <fullName evidence="2 4">peptidylprolyl isomerase</fullName>
        <ecNumber evidence="2 4">5.2.1.8</ecNumber>
    </recommendedName>
</protein>
<evidence type="ECO:0000313" key="7">
    <source>
        <dbReference type="EMBL" id="MFC4029126.1"/>
    </source>
</evidence>
<keyword evidence="8" id="KW-1185">Reference proteome</keyword>
<accession>A0ABV8HCS2</accession>
<feature type="region of interest" description="Disordered" evidence="5">
    <location>
        <begin position="271"/>
        <end position="291"/>
    </location>
</feature>